<dbReference type="GO" id="GO:0005886">
    <property type="term" value="C:plasma membrane"/>
    <property type="evidence" value="ECO:0007669"/>
    <property type="project" value="TreeGrafter"/>
</dbReference>
<dbReference type="Gene3D" id="1.10.287.950">
    <property type="entry name" value="Methyl-accepting chemotaxis protein"/>
    <property type="match status" value="1"/>
</dbReference>
<keyword evidence="1" id="KW-0004">4Fe-4S</keyword>
<gene>
    <name evidence="10" type="ORF">LX69_00966</name>
</gene>
<comment type="caution">
    <text evidence="10">The sequence shown here is derived from an EMBL/GenBank/DDBJ whole genome shotgun (WGS) entry which is preliminary data.</text>
</comment>
<dbReference type="GO" id="GO:0006935">
    <property type="term" value="P:chemotaxis"/>
    <property type="evidence" value="ECO:0007669"/>
    <property type="project" value="UniProtKB-KW"/>
</dbReference>
<dbReference type="EMBL" id="QKZK01000005">
    <property type="protein sequence ID" value="PZX19297.1"/>
    <property type="molecule type" value="Genomic_DNA"/>
</dbReference>
<dbReference type="GO" id="GO:0046872">
    <property type="term" value="F:metal ion binding"/>
    <property type="evidence" value="ECO:0007669"/>
    <property type="project" value="UniProtKB-KW"/>
</dbReference>
<evidence type="ECO:0000256" key="3">
    <source>
        <dbReference type="ARBA" id="ARBA00022723"/>
    </source>
</evidence>
<dbReference type="Gene3D" id="3.40.950.10">
    <property type="entry name" value="Fe-only Hydrogenase (Larger Subunit), Chain L, domain 3"/>
    <property type="match status" value="1"/>
</dbReference>
<keyword evidence="2" id="KW-0145">Chemotaxis</keyword>
<keyword evidence="5" id="KW-0411">Iron-sulfur</keyword>
<dbReference type="SMART" id="SM00283">
    <property type="entry name" value="MA"/>
    <property type="match status" value="1"/>
</dbReference>
<evidence type="ECO:0000256" key="6">
    <source>
        <dbReference type="ARBA" id="ARBA00029447"/>
    </source>
</evidence>
<dbReference type="SUPFAM" id="SSF58104">
    <property type="entry name" value="Methyl-accepting chemotaxis protein (MCP) signaling domain"/>
    <property type="match status" value="1"/>
</dbReference>
<dbReference type="Pfam" id="PF00015">
    <property type="entry name" value="MCPsignal"/>
    <property type="match status" value="1"/>
</dbReference>
<organism evidence="10 11">
    <name type="scientific">Breznakibacter xylanolyticus</name>
    <dbReference type="NCBI Taxonomy" id="990"/>
    <lineage>
        <taxon>Bacteria</taxon>
        <taxon>Pseudomonadati</taxon>
        <taxon>Bacteroidota</taxon>
        <taxon>Bacteroidia</taxon>
        <taxon>Marinilabiliales</taxon>
        <taxon>Marinilabiliaceae</taxon>
        <taxon>Breznakibacter</taxon>
    </lineage>
</organism>
<dbReference type="AlphaFoldDB" id="A0A2W7NMI3"/>
<dbReference type="OrthoDB" id="9793312at2"/>
<sequence length="528" mass="58975">MIAIVAPAIAANMPDSYLKLNGYLKSKGVAAVFDVSFGAELTVKSYLQHIKKNQPTTVIAQPCPAIVTYIQLYQPELIPYLAPADSPMLHLIKMVHASFPQYKNHRVVVISPCVAKKREFEETGLGDYNVTMKTLMDAMEFEGVNIHDFQATPYDNPPAERAVLFSSPGGLTRTVLREAPELADRIRKIEGPSLIYPYLKELPEQIASGRAPLLIDCLNCHLGCNGGTGTANRKTAADILETRIDARCSEAKARYTPNFIQRTLKQHPLKQTIDSHWKNNTYSRSYHNLSHKVDLRIPDDQALKTIYRKMNKFADDDIKNCSSCGYGSCEQMAVAIFNGLNKPENCHHNTLAVFTETAMSINETIQEISANTQNINMVSVELYELTNKLRKEFNRLKDDVLHNTTLIRDFDKITESLNNISRQTNLLSVNASIEASRAGEVGRGFAVVAREVKSLAEQSGNESNKIKPYLTRFEGVFKNVSENIVDATREFEHSAEITGEVAKSIENLAVALEFLSEKAGDLLRFKEN</sequence>
<evidence type="ECO:0000313" key="11">
    <source>
        <dbReference type="Proteomes" id="UP000249239"/>
    </source>
</evidence>
<feature type="domain" description="4Fe-4S" evidence="9">
    <location>
        <begin position="302"/>
        <end position="367"/>
    </location>
</feature>
<dbReference type="PROSITE" id="PS51656">
    <property type="entry name" value="4FE4S"/>
    <property type="match status" value="1"/>
</dbReference>
<dbReference type="InterPro" id="IPR004089">
    <property type="entry name" value="MCPsignal_dom"/>
</dbReference>
<evidence type="ECO:0000256" key="7">
    <source>
        <dbReference type="PROSITE-ProRule" id="PRU00284"/>
    </source>
</evidence>
<dbReference type="PROSITE" id="PS50111">
    <property type="entry name" value="CHEMOTAXIS_TRANSDUC_2"/>
    <property type="match status" value="1"/>
</dbReference>
<keyword evidence="11" id="KW-1185">Reference proteome</keyword>
<dbReference type="InterPro" id="IPR007202">
    <property type="entry name" value="4Fe-4S_dom"/>
</dbReference>
<dbReference type="Pfam" id="PF04060">
    <property type="entry name" value="FeS"/>
    <property type="match status" value="1"/>
</dbReference>
<evidence type="ECO:0000259" key="9">
    <source>
        <dbReference type="PROSITE" id="PS51656"/>
    </source>
</evidence>
<dbReference type="PANTHER" id="PTHR43531:SF11">
    <property type="entry name" value="METHYL-ACCEPTING CHEMOTAXIS PROTEIN 3"/>
    <property type="match status" value="1"/>
</dbReference>
<evidence type="ECO:0000256" key="2">
    <source>
        <dbReference type="ARBA" id="ARBA00022500"/>
    </source>
</evidence>
<dbReference type="InterPro" id="IPR004108">
    <property type="entry name" value="Fe_hydrogenase_lsu_C"/>
</dbReference>
<evidence type="ECO:0000313" key="10">
    <source>
        <dbReference type="EMBL" id="PZX19297.1"/>
    </source>
</evidence>
<keyword evidence="3" id="KW-0479">Metal-binding</keyword>
<dbReference type="InterPro" id="IPR009016">
    <property type="entry name" value="Fe_hydrogenase"/>
</dbReference>
<dbReference type="Gene3D" id="1.10.15.40">
    <property type="entry name" value="Electron transport complex subunit B, putative Fe-S cluster"/>
    <property type="match status" value="1"/>
</dbReference>
<keyword evidence="4" id="KW-0408">Iron</keyword>
<dbReference type="GO" id="GO:0007165">
    <property type="term" value="P:signal transduction"/>
    <property type="evidence" value="ECO:0007669"/>
    <property type="project" value="UniProtKB-KW"/>
</dbReference>
<proteinExistence type="inferred from homology"/>
<evidence type="ECO:0000259" key="8">
    <source>
        <dbReference type="PROSITE" id="PS50111"/>
    </source>
</evidence>
<dbReference type="InterPro" id="IPR051310">
    <property type="entry name" value="MCP_chemotaxis"/>
</dbReference>
<dbReference type="GO" id="GO:0051539">
    <property type="term" value="F:4 iron, 4 sulfur cluster binding"/>
    <property type="evidence" value="ECO:0007669"/>
    <property type="project" value="UniProtKB-KW"/>
</dbReference>
<evidence type="ECO:0000256" key="1">
    <source>
        <dbReference type="ARBA" id="ARBA00022485"/>
    </source>
</evidence>
<comment type="similarity">
    <text evidence="6">Belongs to the methyl-accepting chemotaxis (MCP) protein family.</text>
</comment>
<dbReference type="PRINTS" id="PR00260">
    <property type="entry name" value="CHEMTRNSDUCR"/>
</dbReference>
<evidence type="ECO:0000256" key="5">
    <source>
        <dbReference type="ARBA" id="ARBA00023014"/>
    </source>
</evidence>
<dbReference type="PANTHER" id="PTHR43531">
    <property type="entry name" value="PROTEIN ICFG"/>
    <property type="match status" value="1"/>
</dbReference>
<reference evidence="10 11" key="1">
    <citation type="submission" date="2018-06" db="EMBL/GenBank/DDBJ databases">
        <title>Genomic Encyclopedia of Archaeal and Bacterial Type Strains, Phase II (KMG-II): from individual species to whole genera.</title>
        <authorList>
            <person name="Goeker M."/>
        </authorList>
    </citation>
    <scope>NUCLEOTIDE SEQUENCE [LARGE SCALE GENOMIC DNA]</scope>
    <source>
        <strain evidence="10 11">DSM 6779</strain>
    </source>
</reference>
<dbReference type="Pfam" id="PF02906">
    <property type="entry name" value="Fe_hyd_lg_C"/>
    <property type="match status" value="1"/>
</dbReference>
<dbReference type="GO" id="GO:0004888">
    <property type="term" value="F:transmembrane signaling receptor activity"/>
    <property type="evidence" value="ECO:0007669"/>
    <property type="project" value="InterPro"/>
</dbReference>
<accession>A0A2W7NMI3</accession>
<keyword evidence="7" id="KW-0807">Transducer</keyword>
<feature type="domain" description="Methyl-accepting transducer" evidence="8">
    <location>
        <begin position="360"/>
        <end position="528"/>
    </location>
</feature>
<dbReference type="Proteomes" id="UP000249239">
    <property type="component" value="Unassembled WGS sequence"/>
</dbReference>
<dbReference type="Gene3D" id="3.40.50.1780">
    <property type="match status" value="1"/>
</dbReference>
<dbReference type="SUPFAM" id="SSF53920">
    <property type="entry name" value="Fe-only hydrogenase"/>
    <property type="match status" value="1"/>
</dbReference>
<name>A0A2W7NMI3_9BACT</name>
<dbReference type="RefSeq" id="WP_111444674.1">
    <property type="nucleotide sequence ID" value="NZ_QKZK01000005.1"/>
</dbReference>
<protein>
    <submittedName>
        <fullName evidence="10">Putative Fe-S cluster protein</fullName>
    </submittedName>
</protein>
<dbReference type="InterPro" id="IPR004090">
    <property type="entry name" value="Chemotax_Me-accpt_rcpt"/>
</dbReference>
<evidence type="ECO:0000256" key="4">
    <source>
        <dbReference type="ARBA" id="ARBA00023004"/>
    </source>
</evidence>